<organism evidence="1 2">
    <name type="scientific">Acidithiobacillus thiooxidans</name>
    <name type="common">Thiobacillus thiooxidans</name>
    <dbReference type="NCBI Taxonomy" id="930"/>
    <lineage>
        <taxon>Bacteria</taxon>
        <taxon>Pseudomonadati</taxon>
        <taxon>Pseudomonadota</taxon>
        <taxon>Acidithiobacillia</taxon>
        <taxon>Acidithiobacillales</taxon>
        <taxon>Acidithiobacillaceae</taxon>
        <taxon>Acidithiobacillus</taxon>
    </lineage>
</organism>
<dbReference type="EMBL" id="LWSA01000021">
    <property type="protein sequence ID" value="OCX76721.1"/>
    <property type="molecule type" value="Genomic_DNA"/>
</dbReference>
<gene>
    <name evidence="1" type="ORF">A6P07_02000</name>
</gene>
<reference evidence="1 2" key="1">
    <citation type="journal article" date="2016" name="Int. J. Mol. Sci.">
        <title>Comparative genomics of the extreme acidophile Acidithiobacillus thiooxidans reveals intraspecific divergence and niche adaptation.</title>
        <authorList>
            <person name="Zhang X."/>
            <person name="Feng X."/>
            <person name="Tao J."/>
            <person name="Ma L."/>
            <person name="Xiao Y."/>
            <person name="Liang Y."/>
            <person name="Liu X."/>
            <person name="Yin H."/>
        </authorList>
    </citation>
    <scope>NUCLEOTIDE SEQUENCE [LARGE SCALE GENOMIC DNA]</scope>
    <source>
        <strain evidence="1 2">A02</strain>
    </source>
</reference>
<dbReference type="AlphaFoldDB" id="A0A1C2IKQ9"/>
<name>A0A1C2IKQ9_ACITH</name>
<accession>A0A1C2IKQ9</accession>
<evidence type="ECO:0000313" key="1">
    <source>
        <dbReference type="EMBL" id="OCX76721.1"/>
    </source>
</evidence>
<comment type="caution">
    <text evidence="1">The sequence shown here is derived from an EMBL/GenBank/DDBJ whole genome shotgun (WGS) entry which is preliminary data.</text>
</comment>
<proteinExistence type="predicted"/>
<evidence type="ECO:0000313" key="2">
    <source>
        <dbReference type="Proteomes" id="UP000094893"/>
    </source>
</evidence>
<dbReference type="Proteomes" id="UP000094893">
    <property type="component" value="Unassembled WGS sequence"/>
</dbReference>
<protein>
    <submittedName>
        <fullName evidence="1">Uncharacterized protein</fullName>
    </submittedName>
</protein>
<sequence>MDDTRNPKPDLSQVFVSPADLPLDSPLPLFMTKRKSVEEFDMKCRDTLPSIHTLMEKSAPSSKE</sequence>